<protein>
    <submittedName>
        <fullName evidence="2">Uncharacterized protein</fullName>
    </submittedName>
</protein>
<keyword evidence="3" id="KW-1185">Reference proteome</keyword>
<organism evidence="2 3">
    <name type="scientific">Rubroshorea leprosula</name>
    <dbReference type="NCBI Taxonomy" id="152421"/>
    <lineage>
        <taxon>Eukaryota</taxon>
        <taxon>Viridiplantae</taxon>
        <taxon>Streptophyta</taxon>
        <taxon>Embryophyta</taxon>
        <taxon>Tracheophyta</taxon>
        <taxon>Spermatophyta</taxon>
        <taxon>Magnoliopsida</taxon>
        <taxon>eudicotyledons</taxon>
        <taxon>Gunneridae</taxon>
        <taxon>Pentapetalae</taxon>
        <taxon>rosids</taxon>
        <taxon>malvids</taxon>
        <taxon>Malvales</taxon>
        <taxon>Dipterocarpaceae</taxon>
        <taxon>Rubroshorea</taxon>
    </lineage>
</organism>
<reference evidence="2 3" key="1">
    <citation type="journal article" date="2021" name="Commun. Biol.">
        <title>The genome of Shorea leprosula (Dipterocarpaceae) highlights the ecological relevance of drought in aseasonal tropical rainforests.</title>
        <authorList>
            <person name="Ng K.K.S."/>
            <person name="Kobayashi M.J."/>
            <person name="Fawcett J.A."/>
            <person name="Hatakeyama M."/>
            <person name="Paape T."/>
            <person name="Ng C.H."/>
            <person name="Ang C.C."/>
            <person name="Tnah L.H."/>
            <person name="Lee C.T."/>
            <person name="Nishiyama T."/>
            <person name="Sese J."/>
            <person name="O'Brien M.J."/>
            <person name="Copetti D."/>
            <person name="Mohd Noor M.I."/>
            <person name="Ong R.C."/>
            <person name="Putra M."/>
            <person name="Sireger I.Z."/>
            <person name="Indrioko S."/>
            <person name="Kosugi Y."/>
            <person name="Izuno A."/>
            <person name="Isagi Y."/>
            <person name="Lee S.L."/>
            <person name="Shimizu K.K."/>
        </authorList>
    </citation>
    <scope>NUCLEOTIDE SEQUENCE [LARGE SCALE GENOMIC DNA]</scope>
    <source>
        <strain evidence="2">214</strain>
    </source>
</reference>
<feature type="compositionally biased region" description="Basic and acidic residues" evidence="1">
    <location>
        <begin position="1"/>
        <end position="12"/>
    </location>
</feature>
<evidence type="ECO:0000313" key="3">
    <source>
        <dbReference type="Proteomes" id="UP001054252"/>
    </source>
</evidence>
<comment type="caution">
    <text evidence="2">The sequence shown here is derived from an EMBL/GenBank/DDBJ whole genome shotgun (WGS) entry which is preliminary data.</text>
</comment>
<dbReference type="Proteomes" id="UP001054252">
    <property type="component" value="Unassembled WGS sequence"/>
</dbReference>
<dbReference type="AlphaFoldDB" id="A0AAV5JCA0"/>
<dbReference type="EMBL" id="BPVZ01000029">
    <property type="protein sequence ID" value="GKV08992.1"/>
    <property type="molecule type" value="Genomic_DNA"/>
</dbReference>
<sequence>MGGWDDKSGDGRRNKKTEKKTSLLLSPSLWTLLLSKRTLAASPLGLRSSPSSCRSSLSSPSPTPTTKQLERKRRKSSDLEILIWFLEKRRETEKKLGGGVDPVSVSLLRWKIDQGKILGWIRAE</sequence>
<proteinExistence type="predicted"/>
<evidence type="ECO:0000256" key="1">
    <source>
        <dbReference type="SAM" id="MobiDB-lite"/>
    </source>
</evidence>
<feature type="region of interest" description="Disordered" evidence="1">
    <location>
        <begin position="1"/>
        <end position="20"/>
    </location>
</feature>
<feature type="region of interest" description="Disordered" evidence="1">
    <location>
        <begin position="43"/>
        <end position="75"/>
    </location>
</feature>
<evidence type="ECO:0000313" key="2">
    <source>
        <dbReference type="EMBL" id="GKV08992.1"/>
    </source>
</evidence>
<feature type="compositionally biased region" description="Low complexity" evidence="1">
    <location>
        <begin position="43"/>
        <end position="66"/>
    </location>
</feature>
<accession>A0AAV5JCA0</accession>
<gene>
    <name evidence="2" type="ORF">SLEP1_g20558</name>
</gene>
<name>A0AAV5JCA0_9ROSI</name>